<organism evidence="3 4">
    <name type="scientific">Hydnum rufescens UP504</name>
    <dbReference type="NCBI Taxonomy" id="1448309"/>
    <lineage>
        <taxon>Eukaryota</taxon>
        <taxon>Fungi</taxon>
        <taxon>Dikarya</taxon>
        <taxon>Basidiomycota</taxon>
        <taxon>Agaricomycotina</taxon>
        <taxon>Agaricomycetes</taxon>
        <taxon>Cantharellales</taxon>
        <taxon>Hydnaceae</taxon>
        <taxon>Hydnum</taxon>
    </lineage>
</organism>
<dbReference type="InterPro" id="IPR012171">
    <property type="entry name" value="Fatty_acid_desaturase"/>
</dbReference>
<evidence type="ECO:0000259" key="2">
    <source>
        <dbReference type="Pfam" id="PF00487"/>
    </source>
</evidence>
<keyword evidence="1" id="KW-0812">Transmembrane</keyword>
<dbReference type="PANTHER" id="PTHR32100">
    <property type="entry name" value="OMEGA-6 FATTY ACID DESATURASE, CHLOROPLASTIC"/>
    <property type="match status" value="1"/>
</dbReference>
<keyword evidence="1" id="KW-0472">Membrane</keyword>
<feature type="transmembrane region" description="Helical" evidence="1">
    <location>
        <begin position="107"/>
        <end position="128"/>
    </location>
</feature>
<keyword evidence="4" id="KW-1185">Reference proteome</keyword>
<reference evidence="3" key="1">
    <citation type="journal article" date="2020" name="Nat. Commun.">
        <title>Large-scale genome sequencing of mycorrhizal fungi provides insights into the early evolution of symbiotic traits.</title>
        <authorList>
            <person name="Miyauchi S."/>
            <person name="Kiss E."/>
            <person name="Kuo A."/>
            <person name="Drula E."/>
            <person name="Kohler A."/>
            <person name="Sanchez-Garcia M."/>
            <person name="Morin E."/>
            <person name="Andreopoulos B."/>
            <person name="Barry K.W."/>
            <person name="Bonito G."/>
            <person name="Buee M."/>
            <person name="Carver A."/>
            <person name="Chen C."/>
            <person name="Cichocki N."/>
            <person name="Clum A."/>
            <person name="Culley D."/>
            <person name="Crous P.W."/>
            <person name="Fauchery L."/>
            <person name="Girlanda M."/>
            <person name="Hayes R.D."/>
            <person name="Keri Z."/>
            <person name="LaButti K."/>
            <person name="Lipzen A."/>
            <person name="Lombard V."/>
            <person name="Magnuson J."/>
            <person name="Maillard F."/>
            <person name="Murat C."/>
            <person name="Nolan M."/>
            <person name="Ohm R.A."/>
            <person name="Pangilinan J."/>
            <person name="Pereira M.F."/>
            <person name="Perotto S."/>
            <person name="Peter M."/>
            <person name="Pfister S."/>
            <person name="Riley R."/>
            <person name="Sitrit Y."/>
            <person name="Stielow J.B."/>
            <person name="Szollosi G."/>
            <person name="Zifcakova L."/>
            <person name="Stursova M."/>
            <person name="Spatafora J.W."/>
            <person name="Tedersoo L."/>
            <person name="Vaario L.M."/>
            <person name="Yamada A."/>
            <person name="Yan M."/>
            <person name="Wang P."/>
            <person name="Xu J."/>
            <person name="Bruns T."/>
            <person name="Baldrian P."/>
            <person name="Vilgalys R."/>
            <person name="Dunand C."/>
            <person name="Henrissat B."/>
            <person name="Grigoriev I.V."/>
            <person name="Hibbett D."/>
            <person name="Nagy L.G."/>
            <person name="Martin F.M."/>
        </authorList>
    </citation>
    <scope>NUCLEOTIDE SEQUENCE</scope>
    <source>
        <strain evidence="3">UP504</strain>
    </source>
</reference>
<proteinExistence type="predicted"/>
<dbReference type="GO" id="GO:0006629">
    <property type="term" value="P:lipid metabolic process"/>
    <property type="evidence" value="ECO:0007669"/>
    <property type="project" value="InterPro"/>
</dbReference>
<dbReference type="OrthoDB" id="1461976at2759"/>
<name>A0A9P6DPQ4_9AGAM</name>
<evidence type="ECO:0000256" key="1">
    <source>
        <dbReference type="SAM" id="Phobius"/>
    </source>
</evidence>
<dbReference type="GO" id="GO:0016491">
    <property type="term" value="F:oxidoreductase activity"/>
    <property type="evidence" value="ECO:0007669"/>
    <property type="project" value="InterPro"/>
</dbReference>
<feature type="domain" description="Fatty acid desaturase" evidence="2">
    <location>
        <begin position="109"/>
        <end position="383"/>
    </location>
</feature>
<evidence type="ECO:0000313" key="3">
    <source>
        <dbReference type="EMBL" id="KAF9506558.1"/>
    </source>
</evidence>
<feature type="transmembrane region" description="Helical" evidence="1">
    <location>
        <begin position="66"/>
        <end position="87"/>
    </location>
</feature>
<dbReference type="AlphaFoldDB" id="A0A9P6DPQ4"/>
<dbReference type="Pfam" id="PF00487">
    <property type="entry name" value="FA_desaturase"/>
    <property type="match status" value="1"/>
</dbReference>
<accession>A0A9P6DPQ4</accession>
<keyword evidence="1" id="KW-1133">Transmembrane helix</keyword>
<feature type="transmembrane region" description="Helical" evidence="1">
    <location>
        <begin position="287"/>
        <end position="309"/>
    </location>
</feature>
<gene>
    <name evidence="3" type="ORF">BS47DRAFT_1385538</name>
</gene>
<dbReference type="InterPro" id="IPR005804">
    <property type="entry name" value="FA_desaturase_dom"/>
</dbReference>
<evidence type="ECO:0000313" key="4">
    <source>
        <dbReference type="Proteomes" id="UP000886523"/>
    </source>
</evidence>
<dbReference type="Proteomes" id="UP000886523">
    <property type="component" value="Unassembled WGS sequence"/>
</dbReference>
<protein>
    <recommendedName>
        <fullName evidence="2">Fatty acid desaturase domain-containing protein</fullName>
    </recommendedName>
</protein>
<comment type="caution">
    <text evidence="3">The sequence shown here is derived from an EMBL/GenBank/DDBJ whole genome shotgun (WGS) entry which is preliminary data.</text>
</comment>
<dbReference type="EMBL" id="MU129107">
    <property type="protein sequence ID" value="KAF9506558.1"/>
    <property type="molecule type" value="Genomic_DNA"/>
</dbReference>
<sequence length="440" mass="50810">MSHGNRDSEWLSQKPPPFVMFDLFLFDDAPEYKAIESKPYTLPKTTLKEIHEATPKWAHEKKTFTSLYYIARVFFWATVFYTYATYIPSLVSLVEPFGPRVTFWTKWALWVNYWWWQSLVGCGFWTLAHEAGHSTLSPYQAFNHTVGYTLHCLVLVPYYGWRYSHNLHHKATASIERDENFCPSTRTEFGLPPAHEAQPANYDDVFAEVPIITLFRIVVQQLLGLQAYLAVNALGNKMYPAGTNHYTVSSPLFKQDASKIAILLQNTGIITVASALGYFAYKTSFKHLAMIYIIPFFLTNHWIVALVFLQHTDPILPHFRKGGWTFLRGATATIDRPLLGWMGRYFLHNISHDHVTHHFFSQIPFYHAPYVTKEIKKVLGDDYCYDRTNTFRALYRNFTKCAFIEDEGDIVFYRNRKGIPTRHMDGSASPIPADPASNVN</sequence>